<feature type="disulfide bond" evidence="9">
    <location>
        <begin position="297"/>
        <end position="307"/>
    </location>
</feature>
<reference evidence="12 13" key="1">
    <citation type="submission" date="2018-10" db="EMBL/GenBank/DDBJ databases">
        <title>Sequencing the genomes of 1000 actinobacteria strains.</title>
        <authorList>
            <person name="Klenk H.-P."/>
        </authorList>
    </citation>
    <scope>NUCLEOTIDE SEQUENCE [LARGE SCALE GENOMIC DNA]</scope>
    <source>
        <strain evidence="12 13">DSM 43800</strain>
    </source>
</reference>
<dbReference type="PRINTS" id="PR00861">
    <property type="entry name" value="ALYTICPTASE"/>
</dbReference>
<feature type="active site" description="Charge relay system" evidence="8">
    <location>
        <position position="230"/>
    </location>
</feature>
<evidence type="ECO:0000313" key="12">
    <source>
        <dbReference type="EMBL" id="RKT52257.1"/>
    </source>
</evidence>
<dbReference type="InterPro" id="IPR009003">
    <property type="entry name" value="Peptidase_S1_PA"/>
</dbReference>
<dbReference type="GO" id="GO:0006508">
    <property type="term" value="P:proteolysis"/>
    <property type="evidence" value="ECO:0007669"/>
    <property type="project" value="UniProtKB-KW"/>
</dbReference>
<evidence type="ECO:0000256" key="10">
    <source>
        <dbReference type="SAM" id="SignalP"/>
    </source>
</evidence>
<dbReference type="PIRSF" id="PIRSF001134">
    <property type="entry name" value="Streptogrisin"/>
    <property type="match status" value="1"/>
</dbReference>
<dbReference type="SUPFAM" id="SSF50494">
    <property type="entry name" value="Trypsin-like serine proteases"/>
    <property type="match status" value="1"/>
</dbReference>
<keyword evidence="5" id="KW-0720">Serine protease</keyword>
<dbReference type="RefSeq" id="WP_121001670.1">
    <property type="nucleotide sequence ID" value="NZ_RBXO01000001.1"/>
</dbReference>
<evidence type="ECO:0000256" key="6">
    <source>
        <dbReference type="ARBA" id="ARBA00023145"/>
    </source>
</evidence>
<dbReference type="InterPro" id="IPR035070">
    <property type="entry name" value="Streptogrisin_prodomain"/>
</dbReference>
<feature type="chain" id="PRO_5019805032" evidence="10">
    <location>
        <begin position="30"/>
        <end position="388"/>
    </location>
</feature>
<evidence type="ECO:0000259" key="11">
    <source>
        <dbReference type="Pfam" id="PF02983"/>
    </source>
</evidence>
<dbReference type="GO" id="GO:0004252">
    <property type="term" value="F:serine-type endopeptidase activity"/>
    <property type="evidence" value="ECO:0007669"/>
    <property type="project" value="InterPro"/>
</dbReference>
<evidence type="ECO:0000256" key="5">
    <source>
        <dbReference type="ARBA" id="ARBA00022825"/>
    </source>
</evidence>
<proteinExistence type="inferred from homology"/>
<keyword evidence="6" id="KW-0865">Zymogen</keyword>
<evidence type="ECO:0000256" key="2">
    <source>
        <dbReference type="ARBA" id="ARBA00022670"/>
    </source>
</evidence>
<evidence type="ECO:0000256" key="1">
    <source>
        <dbReference type="ARBA" id="ARBA00007664"/>
    </source>
</evidence>
<feature type="active site" description="Charge relay system" evidence="8">
    <location>
        <position position="258"/>
    </location>
</feature>
<evidence type="ECO:0000256" key="9">
    <source>
        <dbReference type="PIRSR" id="PIRSR001134-2"/>
    </source>
</evidence>
<evidence type="ECO:0000256" key="7">
    <source>
        <dbReference type="ARBA" id="ARBA00023157"/>
    </source>
</evidence>
<dbReference type="Pfam" id="PF02983">
    <property type="entry name" value="Pro_Al_protease"/>
    <property type="match status" value="1"/>
</dbReference>
<dbReference type="Proteomes" id="UP000282084">
    <property type="component" value="Unassembled WGS sequence"/>
</dbReference>
<dbReference type="InterPro" id="IPR001316">
    <property type="entry name" value="Pept_S1A_streptogrisin"/>
</dbReference>
<evidence type="ECO:0000256" key="3">
    <source>
        <dbReference type="ARBA" id="ARBA00022729"/>
    </source>
</evidence>
<keyword evidence="2" id="KW-0645">Protease</keyword>
<feature type="domain" description="Peptidase S1A alpha-lytic prodomain" evidence="11">
    <location>
        <begin position="127"/>
        <end position="181"/>
    </location>
</feature>
<dbReference type="Gene3D" id="2.40.10.10">
    <property type="entry name" value="Trypsin-like serine proteases"/>
    <property type="match status" value="2"/>
</dbReference>
<accession>A0A495VU76</accession>
<keyword evidence="7 9" id="KW-1015">Disulfide bond</keyword>
<comment type="similarity">
    <text evidence="1">Belongs to the peptidase S1 family.</text>
</comment>
<organism evidence="12 13">
    <name type="scientific">Saccharothrix australiensis</name>
    <dbReference type="NCBI Taxonomy" id="2072"/>
    <lineage>
        <taxon>Bacteria</taxon>
        <taxon>Bacillati</taxon>
        <taxon>Actinomycetota</taxon>
        <taxon>Actinomycetes</taxon>
        <taxon>Pseudonocardiales</taxon>
        <taxon>Pseudonocardiaceae</taxon>
        <taxon>Saccharothrix</taxon>
    </lineage>
</organism>
<protein>
    <submittedName>
        <fullName evidence="12">Streptogrisin C</fullName>
    </submittedName>
</protein>
<gene>
    <name evidence="12" type="ORF">C8E97_0766</name>
</gene>
<sequence>MNRTSAARLATAVLLATGAATALSVPAIADPAAPHRTTSPDTESYPAGLLQAVERDLGLTAEQARVRLANDARSGELEVKARDVLGDTFAGAWIDQATGKLAVGVTDRAKADAVRAVGAEPKVLAFSHRQLTGAKTALDTLSAPPSVTGWRVDDASNTVVVEVNRHTRDAAADRFLDAAKGISPAVRVVEVDESPTTLYDTRGGDAYYMGSGGRCSVGFAVSGGFVTAGHCGRTGVTTTGFNRVSQGTFRGSSFPGNDYAWVATNSNWTSRPWVNRYNGSNVTVQGSTEAAVGASICRSGSTTNWRCGTVQAKNQTVNYPQGSVSGLTRTNACAEPGDSGGSWVAGAGFGQAQGVTSGGSGNCSSGGTTYFQPIGEILRAYGLQLTTG</sequence>
<feature type="disulfide bond" evidence="9">
    <location>
        <begin position="215"/>
        <end position="231"/>
    </location>
</feature>
<dbReference type="InterPro" id="IPR004236">
    <property type="entry name" value="Pept_S1_alpha_lytic"/>
</dbReference>
<keyword evidence="4" id="KW-0378">Hydrolase</keyword>
<dbReference type="Gene3D" id="3.30.300.50">
    <property type="match status" value="2"/>
</dbReference>
<evidence type="ECO:0000256" key="4">
    <source>
        <dbReference type="ARBA" id="ARBA00022801"/>
    </source>
</evidence>
<comment type="caution">
    <text evidence="12">The sequence shown here is derived from an EMBL/GenBank/DDBJ whole genome shotgun (WGS) entry which is preliminary data.</text>
</comment>
<dbReference type="CDD" id="cd21112">
    <property type="entry name" value="alphaLP-like"/>
    <property type="match status" value="1"/>
</dbReference>
<feature type="signal peptide" evidence="10">
    <location>
        <begin position="1"/>
        <end position="29"/>
    </location>
</feature>
<dbReference type="InterPro" id="IPR043504">
    <property type="entry name" value="Peptidase_S1_PA_chymotrypsin"/>
</dbReference>
<evidence type="ECO:0000313" key="13">
    <source>
        <dbReference type="Proteomes" id="UP000282084"/>
    </source>
</evidence>
<dbReference type="AlphaFoldDB" id="A0A495VU76"/>
<feature type="disulfide bond" evidence="9">
    <location>
        <begin position="333"/>
        <end position="363"/>
    </location>
</feature>
<dbReference type="OrthoDB" id="8781117at2"/>
<name>A0A495VU76_9PSEU</name>
<feature type="active site" description="Charge relay system" evidence="8">
    <location>
        <position position="339"/>
    </location>
</feature>
<dbReference type="GO" id="GO:0005576">
    <property type="term" value="C:extracellular region"/>
    <property type="evidence" value="ECO:0007669"/>
    <property type="project" value="InterPro"/>
</dbReference>
<keyword evidence="3 10" id="KW-0732">Signal</keyword>
<keyword evidence="13" id="KW-1185">Reference proteome</keyword>
<evidence type="ECO:0000256" key="8">
    <source>
        <dbReference type="PIRSR" id="PIRSR001134-1"/>
    </source>
</evidence>
<dbReference type="EMBL" id="RBXO01000001">
    <property type="protein sequence ID" value="RKT52257.1"/>
    <property type="molecule type" value="Genomic_DNA"/>
</dbReference>